<feature type="domain" description="Tyr recombinase" evidence="5">
    <location>
        <begin position="214"/>
        <end position="410"/>
    </location>
</feature>
<dbReference type="InterPro" id="IPR011010">
    <property type="entry name" value="DNA_brk_join_enz"/>
</dbReference>
<dbReference type="Gene3D" id="1.10.150.130">
    <property type="match status" value="1"/>
</dbReference>
<evidence type="ECO:0000256" key="1">
    <source>
        <dbReference type="ARBA" id="ARBA00008857"/>
    </source>
</evidence>
<dbReference type="EMBL" id="JABCLB010002168">
    <property type="protein sequence ID" value="NMU85087.1"/>
    <property type="molecule type" value="Genomic_DNA"/>
</dbReference>
<dbReference type="Proteomes" id="UP000518904">
    <property type="component" value="Unassembled WGS sequence"/>
</dbReference>
<comment type="caution">
    <text evidence="6">The sequence shown here is derived from an EMBL/GenBank/DDBJ whole genome shotgun (WGS) entry which is preliminary data.</text>
</comment>
<gene>
    <name evidence="6" type="ORF">HKB16_19715</name>
</gene>
<dbReference type="InterPro" id="IPR050090">
    <property type="entry name" value="Tyrosine_recombinase_XerCD"/>
</dbReference>
<dbReference type="InterPro" id="IPR013762">
    <property type="entry name" value="Integrase-like_cat_sf"/>
</dbReference>
<evidence type="ECO:0000313" key="7">
    <source>
        <dbReference type="Proteomes" id="UP000518904"/>
    </source>
</evidence>
<sequence>MYLLKLPSSVYYHRSPVPASLRERGFPNEVRLSLLTKDRNVALERNIYLSLAVKQSFENALSDDSLSYTDIKETLYQKLSELRHGYVADTSKVSHSNVITTTPKRKGFDARHALGQFLRAKESDNVTALTLHQLEQRATHCLDFLEGSSKPFNEGALEAYIEHLKAEGRSAKTNKDYFAVVKQFFTWCHSKRLMKVNPCLNLSPKFKSDKHASEQRDVWKACELDMLFKSAEYQNKSADFRYITELQAYHGLRPNEACQLFVGDVQTEDNLWYINITDVGDQQHLKNEHSVRQIPIHPDVVHSGFIDFVQTKAAQHSPTTPLFDYKPYGHDYDWSKYYRVEFGKLQTKIGMEPGARPTPYGFRHTFIDELKNAELAEALVSEYVGHANQSMTFGRYGKKLKLKKLLKVAHTFKLPTDIKEA</sequence>
<dbReference type="CDD" id="cd01184">
    <property type="entry name" value="INT_C_like_1"/>
    <property type="match status" value="1"/>
</dbReference>
<dbReference type="GO" id="GO:0015074">
    <property type="term" value="P:DNA integration"/>
    <property type="evidence" value="ECO:0007669"/>
    <property type="project" value="UniProtKB-KW"/>
</dbReference>
<dbReference type="Gene3D" id="1.10.443.10">
    <property type="entry name" value="Intergrase catalytic core"/>
    <property type="match status" value="1"/>
</dbReference>
<organism evidence="6 7">
    <name type="scientific">Vibrio parahaemolyticus</name>
    <dbReference type="NCBI Taxonomy" id="670"/>
    <lineage>
        <taxon>Bacteria</taxon>
        <taxon>Pseudomonadati</taxon>
        <taxon>Pseudomonadota</taxon>
        <taxon>Gammaproteobacteria</taxon>
        <taxon>Vibrionales</taxon>
        <taxon>Vibrionaceae</taxon>
        <taxon>Vibrio</taxon>
    </lineage>
</organism>
<evidence type="ECO:0000256" key="4">
    <source>
        <dbReference type="ARBA" id="ARBA00023172"/>
    </source>
</evidence>
<dbReference type="InterPro" id="IPR002104">
    <property type="entry name" value="Integrase_catalytic"/>
</dbReference>
<dbReference type="GO" id="GO:0006310">
    <property type="term" value="P:DNA recombination"/>
    <property type="evidence" value="ECO:0007669"/>
    <property type="project" value="UniProtKB-KW"/>
</dbReference>
<keyword evidence="4" id="KW-0233">DNA recombination</keyword>
<evidence type="ECO:0000259" key="5">
    <source>
        <dbReference type="PROSITE" id="PS51898"/>
    </source>
</evidence>
<dbReference type="PANTHER" id="PTHR30349">
    <property type="entry name" value="PHAGE INTEGRASE-RELATED"/>
    <property type="match status" value="1"/>
</dbReference>
<evidence type="ECO:0000256" key="3">
    <source>
        <dbReference type="ARBA" id="ARBA00023125"/>
    </source>
</evidence>
<dbReference type="Pfam" id="PF20172">
    <property type="entry name" value="DUF6538"/>
    <property type="match status" value="1"/>
</dbReference>
<evidence type="ECO:0000313" key="6">
    <source>
        <dbReference type="EMBL" id="NMU85087.1"/>
    </source>
</evidence>
<dbReference type="Pfam" id="PF00589">
    <property type="entry name" value="Phage_integrase"/>
    <property type="match status" value="1"/>
</dbReference>
<proteinExistence type="inferred from homology"/>
<dbReference type="GO" id="GO:0003677">
    <property type="term" value="F:DNA binding"/>
    <property type="evidence" value="ECO:0007669"/>
    <property type="project" value="UniProtKB-KW"/>
</dbReference>
<reference evidence="6 7" key="1">
    <citation type="submission" date="2020-04" db="EMBL/GenBank/DDBJ databases">
        <title>Whole-genome sequencing of Vibrio spp. from China reveals different genetic environments of blaCTX-M-14 among diverse lineages.</title>
        <authorList>
            <person name="Zheng Z."/>
            <person name="Ye L."/>
            <person name="Chen S."/>
        </authorList>
    </citation>
    <scope>NUCLEOTIDE SEQUENCE [LARGE SCALE GENOMIC DNA]</scope>
    <source>
        <strain evidence="6 7">Vb0551</strain>
    </source>
</reference>
<dbReference type="RefSeq" id="WP_169566850.1">
    <property type="nucleotide sequence ID" value="NZ_CP041202.1"/>
</dbReference>
<accession>A0A7Y0XE56</accession>
<dbReference type="InterPro" id="IPR046668">
    <property type="entry name" value="DUF6538"/>
</dbReference>
<dbReference type="AlphaFoldDB" id="A0A7Y0XE56"/>
<name>A0A7Y0XE56_VIBPH</name>
<dbReference type="PROSITE" id="PS51898">
    <property type="entry name" value="TYR_RECOMBINASE"/>
    <property type="match status" value="1"/>
</dbReference>
<dbReference type="SUPFAM" id="SSF56349">
    <property type="entry name" value="DNA breaking-rejoining enzymes"/>
    <property type="match status" value="1"/>
</dbReference>
<dbReference type="InterPro" id="IPR010998">
    <property type="entry name" value="Integrase_recombinase_N"/>
</dbReference>
<evidence type="ECO:0000256" key="2">
    <source>
        <dbReference type="ARBA" id="ARBA00022908"/>
    </source>
</evidence>
<dbReference type="PANTHER" id="PTHR30349:SF41">
    <property type="entry name" value="INTEGRASE_RECOMBINASE PROTEIN MJ0367-RELATED"/>
    <property type="match status" value="1"/>
</dbReference>
<keyword evidence="3" id="KW-0238">DNA-binding</keyword>
<comment type="similarity">
    <text evidence="1">Belongs to the 'phage' integrase family.</text>
</comment>
<keyword evidence="2" id="KW-0229">DNA integration</keyword>
<protein>
    <submittedName>
        <fullName evidence="6">Tyrosine-type recombinase/integrase</fullName>
    </submittedName>
</protein>